<evidence type="ECO:0000313" key="10">
    <source>
        <dbReference type="Proteomes" id="UP001232343"/>
    </source>
</evidence>
<gene>
    <name evidence="9" type="ORF">J2S14_001364</name>
</gene>
<organism evidence="9 10">
    <name type="scientific">Lederbergia wuyishanensis</name>
    <dbReference type="NCBI Taxonomy" id="1347903"/>
    <lineage>
        <taxon>Bacteria</taxon>
        <taxon>Bacillati</taxon>
        <taxon>Bacillota</taxon>
        <taxon>Bacilli</taxon>
        <taxon>Bacillales</taxon>
        <taxon>Bacillaceae</taxon>
        <taxon>Lederbergia</taxon>
    </lineage>
</organism>
<evidence type="ECO:0000256" key="4">
    <source>
        <dbReference type="ARBA" id="ARBA00022723"/>
    </source>
</evidence>
<keyword evidence="4" id="KW-0479">Metal-binding</keyword>
<proteinExistence type="inferred from homology"/>
<dbReference type="Gene3D" id="3.40.50.1010">
    <property type="entry name" value="5'-nuclease"/>
    <property type="match status" value="1"/>
</dbReference>
<dbReference type="Pfam" id="PF01850">
    <property type="entry name" value="PIN"/>
    <property type="match status" value="1"/>
</dbReference>
<evidence type="ECO:0000256" key="3">
    <source>
        <dbReference type="ARBA" id="ARBA00022722"/>
    </source>
</evidence>
<evidence type="ECO:0000256" key="5">
    <source>
        <dbReference type="ARBA" id="ARBA00022801"/>
    </source>
</evidence>
<dbReference type="CDD" id="cd18746">
    <property type="entry name" value="PIN_VapC4-5_FitB-like"/>
    <property type="match status" value="1"/>
</dbReference>
<dbReference type="SUPFAM" id="SSF88723">
    <property type="entry name" value="PIN domain-like"/>
    <property type="match status" value="1"/>
</dbReference>
<comment type="caution">
    <text evidence="9">The sequence shown here is derived from an EMBL/GenBank/DDBJ whole genome shotgun (WGS) entry which is preliminary data.</text>
</comment>
<keyword evidence="2" id="KW-1277">Toxin-antitoxin system</keyword>
<evidence type="ECO:0000256" key="1">
    <source>
        <dbReference type="ARBA" id="ARBA00001946"/>
    </source>
</evidence>
<dbReference type="RefSeq" id="WP_244680894.1">
    <property type="nucleotide sequence ID" value="NZ_JALIRM010000002.1"/>
</dbReference>
<comment type="cofactor">
    <cofactor evidence="1">
        <name>Mg(2+)</name>
        <dbReference type="ChEBI" id="CHEBI:18420"/>
    </cofactor>
</comment>
<evidence type="ECO:0000256" key="6">
    <source>
        <dbReference type="ARBA" id="ARBA00022842"/>
    </source>
</evidence>
<dbReference type="Proteomes" id="UP001232343">
    <property type="component" value="Unassembled WGS sequence"/>
</dbReference>
<keyword evidence="10" id="KW-1185">Reference proteome</keyword>
<dbReference type="PANTHER" id="PTHR33653">
    <property type="entry name" value="RIBONUCLEASE VAPC2"/>
    <property type="match status" value="1"/>
</dbReference>
<comment type="similarity">
    <text evidence="7">Belongs to the PINc/VapC protein family.</text>
</comment>
<feature type="domain" description="PIN" evidence="8">
    <location>
        <begin position="3"/>
        <end position="123"/>
    </location>
</feature>
<protein>
    <submittedName>
        <fullName evidence="9">Nucleic acid-binding protein</fullName>
    </submittedName>
</protein>
<keyword evidence="6" id="KW-0460">Magnesium</keyword>
<sequence length="145" mass="16557">MKYLLDTNVISELVKKDPHPGVLHWIDDCDETSLYLSVITFGELQKGISKLSDTSRAERLQKWVDQDLANRFKERILPIDLDVVFTWGRVHGISEKSGTKLPVVDSLIAATAITHNLTVVTRNVNDIERCRAPVFNPWDETYHNL</sequence>
<dbReference type="InterPro" id="IPR002716">
    <property type="entry name" value="PIN_dom"/>
</dbReference>
<dbReference type="InterPro" id="IPR029060">
    <property type="entry name" value="PIN-like_dom_sf"/>
</dbReference>
<dbReference type="EMBL" id="JAUSUO010000002">
    <property type="protein sequence ID" value="MDQ0342552.1"/>
    <property type="molecule type" value="Genomic_DNA"/>
</dbReference>
<evidence type="ECO:0000256" key="7">
    <source>
        <dbReference type="ARBA" id="ARBA00038093"/>
    </source>
</evidence>
<evidence type="ECO:0000256" key="2">
    <source>
        <dbReference type="ARBA" id="ARBA00022649"/>
    </source>
</evidence>
<keyword evidence="3" id="KW-0540">Nuclease</keyword>
<dbReference type="PANTHER" id="PTHR33653:SF1">
    <property type="entry name" value="RIBONUCLEASE VAPC2"/>
    <property type="match status" value="1"/>
</dbReference>
<reference evidence="9 10" key="1">
    <citation type="submission" date="2023-07" db="EMBL/GenBank/DDBJ databases">
        <title>Genomic Encyclopedia of Type Strains, Phase IV (KMG-IV): sequencing the most valuable type-strain genomes for metagenomic binning, comparative biology and taxonomic classification.</title>
        <authorList>
            <person name="Goeker M."/>
        </authorList>
    </citation>
    <scope>NUCLEOTIDE SEQUENCE [LARGE SCALE GENOMIC DNA]</scope>
    <source>
        <strain evidence="9 10">DSM 27848</strain>
    </source>
</reference>
<evidence type="ECO:0000259" key="8">
    <source>
        <dbReference type="Pfam" id="PF01850"/>
    </source>
</evidence>
<name>A0ABU0D2E0_9BACI</name>
<dbReference type="InterPro" id="IPR050556">
    <property type="entry name" value="Type_II_TA_system_RNase"/>
</dbReference>
<keyword evidence="5" id="KW-0378">Hydrolase</keyword>
<evidence type="ECO:0000313" key="9">
    <source>
        <dbReference type="EMBL" id="MDQ0342552.1"/>
    </source>
</evidence>
<accession>A0ABU0D2E0</accession>